<keyword evidence="1" id="KW-1133">Transmembrane helix</keyword>
<evidence type="ECO:0000313" key="3">
    <source>
        <dbReference type="Proteomes" id="UP000319213"/>
    </source>
</evidence>
<dbReference type="OrthoDB" id="3543412at2"/>
<dbReference type="EMBL" id="VFPQ01000001">
    <property type="protein sequence ID" value="TQM74832.1"/>
    <property type="molecule type" value="Genomic_DNA"/>
</dbReference>
<sequence length="109" mass="12605">MTTRHQETTIYEQIQASPRFQELRKKFRSWTFPMTVAFLAWYLLYVLLSGFARGFMAAKVLGNINVAMIFGILQFVSTFLIAWAYSRHAASKLDPIAEELRHEVEGKNS</sequence>
<accession>A0A543IW84</accession>
<comment type="caution">
    <text evidence="2">The sequence shown here is derived from an EMBL/GenBank/DDBJ whole genome shotgun (WGS) entry which is preliminary data.</text>
</comment>
<proteinExistence type="predicted"/>
<keyword evidence="1" id="KW-0472">Membrane</keyword>
<feature type="transmembrane region" description="Helical" evidence="1">
    <location>
        <begin position="64"/>
        <end position="85"/>
    </location>
</feature>
<dbReference type="InterPro" id="IPR007436">
    <property type="entry name" value="DUF485"/>
</dbReference>
<dbReference type="AlphaFoldDB" id="A0A543IW84"/>
<dbReference type="Pfam" id="PF04341">
    <property type="entry name" value="DUF485"/>
    <property type="match status" value="1"/>
</dbReference>
<dbReference type="PANTHER" id="PTHR38441">
    <property type="entry name" value="INTEGRAL MEMBRANE PROTEIN-RELATED"/>
    <property type="match status" value="1"/>
</dbReference>
<feature type="transmembrane region" description="Helical" evidence="1">
    <location>
        <begin position="30"/>
        <end position="52"/>
    </location>
</feature>
<organism evidence="2 3">
    <name type="scientific">Thermopolyspora flexuosa</name>
    <dbReference type="NCBI Taxonomy" id="103836"/>
    <lineage>
        <taxon>Bacteria</taxon>
        <taxon>Bacillati</taxon>
        <taxon>Actinomycetota</taxon>
        <taxon>Actinomycetes</taxon>
        <taxon>Streptosporangiales</taxon>
        <taxon>Streptosporangiaceae</taxon>
        <taxon>Thermopolyspora</taxon>
    </lineage>
</organism>
<evidence type="ECO:0000313" key="2">
    <source>
        <dbReference type="EMBL" id="TQM74832.1"/>
    </source>
</evidence>
<gene>
    <name evidence="2" type="ORF">FHX40_1516</name>
</gene>
<dbReference type="Proteomes" id="UP000319213">
    <property type="component" value="Unassembled WGS sequence"/>
</dbReference>
<protein>
    <submittedName>
        <fullName evidence="2">Uncharacterized membrane protein (DUF485 family)</fullName>
    </submittedName>
</protein>
<evidence type="ECO:0000256" key="1">
    <source>
        <dbReference type="SAM" id="Phobius"/>
    </source>
</evidence>
<keyword evidence="3" id="KW-1185">Reference proteome</keyword>
<keyword evidence="1" id="KW-0812">Transmembrane</keyword>
<name>A0A543IW84_9ACTN</name>
<reference evidence="2 3" key="1">
    <citation type="submission" date="2019-06" db="EMBL/GenBank/DDBJ databases">
        <title>Sequencing the genomes of 1000 actinobacteria strains.</title>
        <authorList>
            <person name="Klenk H.-P."/>
        </authorList>
    </citation>
    <scope>NUCLEOTIDE SEQUENCE [LARGE SCALE GENOMIC DNA]</scope>
    <source>
        <strain evidence="2 3">DSM 43186</strain>
    </source>
</reference>
<dbReference type="RefSeq" id="WP_142258946.1">
    <property type="nucleotide sequence ID" value="NZ_BMPV01000003.1"/>
</dbReference>
<dbReference type="PANTHER" id="PTHR38441:SF1">
    <property type="entry name" value="MEMBRANE PROTEIN"/>
    <property type="match status" value="1"/>
</dbReference>